<reference evidence="2 3" key="1">
    <citation type="submission" date="2020-04" db="EMBL/GenBank/DDBJ databases">
        <authorList>
            <person name="Depoorter E."/>
        </authorList>
    </citation>
    <scope>NUCLEOTIDE SEQUENCE [LARGE SCALE GENOMIC DNA]</scope>
    <source>
        <strain evidence="2 3">BCC0217</strain>
    </source>
</reference>
<evidence type="ECO:0000313" key="3">
    <source>
        <dbReference type="Proteomes" id="UP000494301"/>
    </source>
</evidence>
<dbReference type="GO" id="GO:0004601">
    <property type="term" value="F:peroxidase activity"/>
    <property type="evidence" value="ECO:0007669"/>
    <property type="project" value="UniProtKB-KW"/>
</dbReference>
<dbReference type="Proteomes" id="UP000494301">
    <property type="component" value="Unassembled WGS sequence"/>
</dbReference>
<protein>
    <submittedName>
        <fullName evidence="2">Alkylhydroperoxidase</fullName>
    </submittedName>
</protein>
<organism evidence="2 3">
    <name type="scientific">Burkholderia aenigmatica</name>
    <dbReference type="NCBI Taxonomy" id="2015348"/>
    <lineage>
        <taxon>Bacteria</taxon>
        <taxon>Pseudomonadati</taxon>
        <taxon>Pseudomonadota</taxon>
        <taxon>Betaproteobacteria</taxon>
        <taxon>Burkholderiales</taxon>
        <taxon>Burkholderiaceae</taxon>
        <taxon>Burkholderia</taxon>
        <taxon>Burkholderia cepacia complex</taxon>
    </lineage>
</organism>
<feature type="region of interest" description="Disordered" evidence="1">
    <location>
        <begin position="1"/>
        <end position="27"/>
    </location>
</feature>
<keyword evidence="2" id="KW-0575">Peroxidase</keyword>
<accession>A0A6J5IYZ7</accession>
<sequence length="60" mass="6695">MTGLSGDALRAIRSAHTDPGDPKRDAPVRFVLTLQRMSRTLSDDDVDRDPRSRLHRHATG</sequence>
<evidence type="ECO:0000313" key="2">
    <source>
        <dbReference type="EMBL" id="CAB3963853.1"/>
    </source>
</evidence>
<gene>
    <name evidence="2" type="ORF">BLA3211_02524</name>
</gene>
<dbReference type="RefSeq" id="WP_175221421.1">
    <property type="nucleotide sequence ID" value="NZ_CABWIL020000008.1"/>
</dbReference>
<name>A0A6J5IYZ7_9BURK</name>
<feature type="compositionally biased region" description="Basic and acidic residues" evidence="1">
    <location>
        <begin position="15"/>
        <end position="27"/>
    </location>
</feature>
<evidence type="ECO:0000256" key="1">
    <source>
        <dbReference type="SAM" id="MobiDB-lite"/>
    </source>
</evidence>
<keyword evidence="2" id="KW-0560">Oxidoreductase</keyword>
<proteinExistence type="predicted"/>
<dbReference type="EMBL" id="CABWIL020000008">
    <property type="protein sequence ID" value="CAB3963853.1"/>
    <property type="molecule type" value="Genomic_DNA"/>
</dbReference>
<feature type="region of interest" description="Disordered" evidence="1">
    <location>
        <begin position="39"/>
        <end position="60"/>
    </location>
</feature>
<dbReference type="AlphaFoldDB" id="A0A6J5IYZ7"/>